<sequence>MIYTSGKRCKYLIYTMYYC</sequence>
<evidence type="ECO:0000313" key="1">
    <source>
        <dbReference type="EMBL" id="JAE17095.1"/>
    </source>
</evidence>
<name>A0A0A9FWB0_ARUDO</name>
<protein>
    <submittedName>
        <fullName evidence="1">Uncharacterized protein</fullName>
    </submittedName>
</protein>
<dbReference type="AlphaFoldDB" id="A0A0A9FWB0"/>
<organism evidence="1">
    <name type="scientific">Arundo donax</name>
    <name type="common">Giant reed</name>
    <name type="synonym">Donax arundinaceus</name>
    <dbReference type="NCBI Taxonomy" id="35708"/>
    <lineage>
        <taxon>Eukaryota</taxon>
        <taxon>Viridiplantae</taxon>
        <taxon>Streptophyta</taxon>
        <taxon>Embryophyta</taxon>
        <taxon>Tracheophyta</taxon>
        <taxon>Spermatophyta</taxon>
        <taxon>Magnoliopsida</taxon>
        <taxon>Liliopsida</taxon>
        <taxon>Poales</taxon>
        <taxon>Poaceae</taxon>
        <taxon>PACMAD clade</taxon>
        <taxon>Arundinoideae</taxon>
        <taxon>Arundineae</taxon>
        <taxon>Arundo</taxon>
    </lineage>
</organism>
<dbReference type="EMBL" id="GBRH01180801">
    <property type="protein sequence ID" value="JAE17095.1"/>
    <property type="molecule type" value="Transcribed_RNA"/>
</dbReference>
<reference evidence="1" key="2">
    <citation type="journal article" date="2015" name="Data Brief">
        <title>Shoot transcriptome of the giant reed, Arundo donax.</title>
        <authorList>
            <person name="Barrero R.A."/>
            <person name="Guerrero F.D."/>
            <person name="Moolhuijzen P."/>
            <person name="Goolsby J.A."/>
            <person name="Tidwell J."/>
            <person name="Bellgard S.E."/>
            <person name="Bellgard M.I."/>
        </authorList>
    </citation>
    <scope>NUCLEOTIDE SEQUENCE</scope>
    <source>
        <tissue evidence="1">Shoot tissue taken approximately 20 cm above the soil surface</tissue>
    </source>
</reference>
<proteinExistence type="predicted"/>
<accession>A0A0A9FWB0</accession>
<reference evidence="1" key="1">
    <citation type="submission" date="2014-09" db="EMBL/GenBank/DDBJ databases">
        <authorList>
            <person name="Magalhaes I.L.F."/>
            <person name="Oliveira U."/>
            <person name="Santos F.R."/>
            <person name="Vidigal T.H.D.A."/>
            <person name="Brescovit A.D."/>
            <person name="Santos A.J."/>
        </authorList>
    </citation>
    <scope>NUCLEOTIDE SEQUENCE</scope>
    <source>
        <tissue evidence="1">Shoot tissue taken approximately 20 cm above the soil surface</tissue>
    </source>
</reference>